<dbReference type="EMBL" id="CM037614">
    <property type="protein sequence ID" value="KAH8017227.1"/>
    <property type="molecule type" value="Genomic_DNA"/>
</dbReference>
<sequence>MQKRLKDAEEKNSDLLRALNDTLGKLSAIPNDTAAKVQAVKDKAKQANDTATDVLARIRDLNKNLLGVKDNYKKLADDVAKTNAVVKDPTKNSEISLFYLFL</sequence>
<name>A0ACB8GCB9_9SAUR</name>
<reference evidence="1" key="1">
    <citation type="submission" date="2021-08" db="EMBL/GenBank/DDBJ databases">
        <title>The first chromosome-level gecko genome reveals the dynamic sex chromosomes of Neotropical dwarf geckos (Sphaerodactylidae: Sphaerodactylus).</title>
        <authorList>
            <person name="Pinto B.J."/>
            <person name="Keating S.E."/>
            <person name="Gamble T."/>
        </authorList>
    </citation>
    <scope>NUCLEOTIDE SEQUENCE</scope>
    <source>
        <strain evidence="1">TG3544</strain>
    </source>
</reference>
<comment type="caution">
    <text evidence="1">The sequence shown here is derived from an EMBL/GenBank/DDBJ whole genome shotgun (WGS) entry which is preliminary data.</text>
</comment>
<dbReference type="Proteomes" id="UP000827872">
    <property type="component" value="Linkage Group LG01"/>
</dbReference>
<gene>
    <name evidence="1" type="ORF">K3G42_027373</name>
</gene>
<organism evidence="1 2">
    <name type="scientific">Sphaerodactylus townsendi</name>
    <dbReference type="NCBI Taxonomy" id="933632"/>
    <lineage>
        <taxon>Eukaryota</taxon>
        <taxon>Metazoa</taxon>
        <taxon>Chordata</taxon>
        <taxon>Craniata</taxon>
        <taxon>Vertebrata</taxon>
        <taxon>Euteleostomi</taxon>
        <taxon>Lepidosauria</taxon>
        <taxon>Squamata</taxon>
        <taxon>Bifurcata</taxon>
        <taxon>Gekkota</taxon>
        <taxon>Sphaerodactylidae</taxon>
        <taxon>Sphaerodactylus</taxon>
    </lineage>
</organism>
<evidence type="ECO:0000313" key="2">
    <source>
        <dbReference type="Proteomes" id="UP000827872"/>
    </source>
</evidence>
<evidence type="ECO:0000313" key="1">
    <source>
        <dbReference type="EMBL" id="KAH8017227.1"/>
    </source>
</evidence>
<proteinExistence type="predicted"/>
<protein>
    <submittedName>
        <fullName evidence="1">Uncharacterized protein</fullName>
    </submittedName>
</protein>
<accession>A0ACB8GCB9</accession>
<keyword evidence="2" id="KW-1185">Reference proteome</keyword>